<protein>
    <submittedName>
        <fullName evidence="1">Uncharacterized protein</fullName>
    </submittedName>
</protein>
<gene>
    <name evidence="1" type="ORF">TPAB3V08_LOCUS8207</name>
</gene>
<reference evidence="1" key="1">
    <citation type="submission" date="2021-03" db="EMBL/GenBank/DDBJ databases">
        <authorList>
            <person name="Tran Van P."/>
        </authorList>
    </citation>
    <scope>NUCLEOTIDE SEQUENCE</scope>
</reference>
<dbReference type="EMBL" id="CAJPIN010015141">
    <property type="protein sequence ID" value="CAG2061252.1"/>
    <property type="molecule type" value="Genomic_DNA"/>
</dbReference>
<dbReference type="Proteomes" id="UP001153148">
    <property type="component" value="Unassembled WGS sequence"/>
</dbReference>
<evidence type="ECO:0000313" key="1">
    <source>
        <dbReference type="EMBL" id="CAG2061252.1"/>
    </source>
</evidence>
<comment type="caution">
    <text evidence="1">The sequence shown here is derived from an EMBL/GenBank/DDBJ whole genome shotgun (WGS) entry which is preliminary data.</text>
</comment>
<organism evidence="1 2">
    <name type="scientific">Timema podura</name>
    <name type="common">Walking stick</name>
    <dbReference type="NCBI Taxonomy" id="61482"/>
    <lineage>
        <taxon>Eukaryota</taxon>
        <taxon>Metazoa</taxon>
        <taxon>Ecdysozoa</taxon>
        <taxon>Arthropoda</taxon>
        <taxon>Hexapoda</taxon>
        <taxon>Insecta</taxon>
        <taxon>Pterygota</taxon>
        <taxon>Neoptera</taxon>
        <taxon>Polyneoptera</taxon>
        <taxon>Phasmatodea</taxon>
        <taxon>Timematodea</taxon>
        <taxon>Timematoidea</taxon>
        <taxon>Timematidae</taxon>
        <taxon>Timema</taxon>
    </lineage>
</organism>
<sequence>MAKTILARDVAAVARGETLSCLWESGGQSQVLLAGIDKVVSIFIPDLPHVQLGLVIEQPPPPTGLENNALEHSLDLQPDDQGMNAVHTSQNGYGNTAATQGPQEHNINGGEWVNMSYMGNSYSNSNNGGSVDFQDSWQMKMAAQANNSNNINPDHRHHLVDRFVNDI</sequence>
<name>A0ABN7P2M3_TIMPD</name>
<evidence type="ECO:0000313" key="2">
    <source>
        <dbReference type="Proteomes" id="UP001153148"/>
    </source>
</evidence>
<proteinExistence type="predicted"/>
<accession>A0ABN7P2M3</accession>
<keyword evidence="2" id="KW-1185">Reference proteome</keyword>